<dbReference type="Gene3D" id="3.40.50.150">
    <property type="entry name" value="Vaccinia Virus protein VP39"/>
    <property type="match status" value="1"/>
</dbReference>
<gene>
    <name evidence="1" type="ORF">EPJ69_05150</name>
</gene>
<keyword evidence="1" id="KW-0489">Methyltransferase</keyword>
<protein>
    <submittedName>
        <fullName evidence="1">Class I SAM-dependent methyltransferase</fullName>
    </submittedName>
</protein>
<dbReference type="InterPro" id="IPR029063">
    <property type="entry name" value="SAM-dependent_MTases_sf"/>
</dbReference>
<reference evidence="1 2" key="1">
    <citation type="journal article" date="1992" name="Lakartidningen">
        <title>[Penicillin V and not amoxicillin is the first choice preparation in acute otitis].</title>
        <authorList>
            <person name="Kamme C."/>
            <person name="Lundgren K."/>
            <person name="Prellner K."/>
        </authorList>
    </citation>
    <scope>NUCLEOTIDE SEQUENCE [LARGE SCALE GENOMIC DNA]</scope>
    <source>
        <strain evidence="1 2">PC5538III-lc</strain>
    </source>
</reference>
<name>A0A5C8E6H8_9SPIR</name>
<dbReference type="SUPFAM" id="SSF53335">
    <property type="entry name" value="S-adenosyl-L-methionine-dependent methyltransferases"/>
    <property type="match status" value="1"/>
</dbReference>
<proteinExistence type="predicted"/>
<evidence type="ECO:0000313" key="1">
    <source>
        <dbReference type="EMBL" id="TXJ33226.1"/>
    </source>
</evidence>
<dbReference type="GO" id="GO:0032259">
    <property type="term" value="P:methylation"/>
    <property type="evidence" value="ECO:0007669"/>
    <property type="project" value="UniProtKB-KW"/>
</dbReference>
<evidence type="ECO:0000313" key="2">
    <source>
        <dbReference type="Proteomes" id="UP000324707"/>
    </source>
</evidence>
<dbReference type="AlphaFoldDB" id="A0A5C8E6H8"/>
<keyword evidence="1" id="KW-0808">Transferase</keyword>
<accession>A0A5C8E6H8</accession>
<dbReference type="GO" id="GO:0008168">
    <property type="term" value="F:methyltransferase activity"/>
    <property type="evidence" value="ECO:0007669"/>
    <property type="project" value="UniProtKB-KW"/>
</dbReference>
<dbReference type="Proteomes" id="UP000324707">
    <property type="component" value="Unassembled WGS sequence"/>
</dbReference>
<sequence>MKYLLKTIFINGENIQSDEENRKLIKDILINSENENKSILHNYFINNTANAIFKHPSYFDLYERYFSRFKGRDINLLEIGVANGGSTKMWEYYFKKINPNFKINIFGIDIDDRVKSLGIENENIKLFVGSQSDRDFLRKLKSEIPKIDILIDDGGHRMEEQIITFEEMYSHIKDDGIYWCEDCHTSYCWRLSGGCYGYKNPNSYIEYMKNLIDSINAYYATKKDSLRVSNFTNTAYGIYFHEKVVVVEKKLRNPYYNVASEVYIGKSIIY</sequence>
<dbReference type="EMBL" id="SAXX01000013">
    <property type="protein sequence ID" value="TXJ33226.1"/>
    <property type="molecule type" value="Genomic_DNA"/>
</dbReference>
<organism evidence="1 2">
    <name type="scientific">Brachyspira aalborgi</name>
    <dbReference type="NCBI Taxonomy" id="29522"/>
    <lineage>
        <taxon>Bacteria</taxon>
        <taxon>Pseudomonadati</taxon>
        <taxon>Spirochaetota</taxon>
        <taxon>Spirochaetia</taxon>
        <taxon>Brachyspirales</taxon>
        <taxon>Brachyspiraceae</taxon>
        <taxon>Brachyspira</taxon>
    </lineage>
</organism>
<comment type="caution">
    <text evidence="1">The sequence shown here is derived from an EMBL/GenBank/DDBJ whole genome shotgun (WGS) entry which is preliminary data.</text>
</comment>